<dbReference type="FunFam" id="3.30.200.20:FF:000136">
    <property type="entry name" value="Non-specific serine/threonine protein kinase"/>
    <property type="match status" value="1"/>
</dbReference>
<dbReference type="GO" id="GO:0043050">
    <property type="term" value="P:nematode pharyngeal pumping"/>
    <property type="evidence" value="ECO:0007669"/>
    <property type="project" value="UniProtKB-ARBA"/>
</dbReference>
<keyword evidence="7" id="KW-0418">Kinase</keyword>
<evidence type="ECO:0000256" key="4">
    <source>
        <dbReference type="ARBA" id="ARBA00022553"/>
    </source>
</evidence>
<dbReference type="InterPro" id="IPR032270">
    <property type="entry name" value="AMPK_C"/>
</dbReference>
<dbReference type="Pfam" id="PF21147">
    <property type="entry name" value="AMPK_alpha_AID"/>
    <property type="match status" value="1"/>
</dbReference>
<dbReference type="FunFam" id="1.10.8.10:FF:000055">
    <property type="entry name" value="Non-specific serine/threonine protein kinase"/>
    <property type="match status" value="1"/>
</dbReference>
<dbReference type="InterPro" id="IPR017441">
    <property type="entry name" value="Protein_kinase_ATP_BS"/>
</dbReference>
<evidence type="ECO:0000256" key="3">
    <source>
        <dbReference type="ARBA" id="ARBA00022527"/>
    </source>
</evidence>
<dbReference type="SUPFAM" id="SSF103243">
    <property type="entry name" value="KA1-like"/>
    <property type="match status" value="1"/>
</dbReference>
<sequence length="517" mass="58725">MAERSQGNAQPIVKVGHYILGQTLGVGTFGKVKIGEHQLTKHKVAVKILNRQKIKSLDVVGKIRREIQNLKLFRHPHIIKLYQVISTPTDIFMIMEYVSGGELFDYIIKHGKLKEHEARRFFQQIISGVDYCHRHMIVHRDLKPENLLLDHNLHVKIADFGLSNMMMDGEFLRTSCGSPNYAAPEVISGKLYAGPEVDIWSCGVILYALLCGTLPFYDEHVPTLFRKIKSGIFPIPEYLNESVTNLLCNMLRIDPIKRASIDDIKKHEWFQKDLPAYLFPSPVEQDSSVIDTDAINEVCEKFMVKEAEVHNALLSGDPHDQLAIAYHLIIDNKRIADEAAKAELKDFYVASSPPPASFSPNEMSQSPVRPHPERIAPLRERVLSSSLTSQSGDRPGAVQRGTPVKRAKWHLGIRSQSKPNDIMNEVYRAMKALNFEWKVINPYHVRVRQVHSTNGYTKMSLQLYQVDLKSYLLDFKSLSSDSEEIESMSAEPQQQGTGHHTMEFFEMCAALITQLAR</sequence>
<evidence type="ECO:0000256" key="5">
    <source>
        <dbReference type="ARBA" id="ARBA00022679"/>
    </source>
</evidence>
<dbReference type="GO" id="GO:0120025">
    <property type="term" value="C:plasma membrane bounded cell projection"/>
    <property type="evidence" value="ECO:0007669"/>
    <property type="project" value="UniProtKB-ARBA"/>
</dbReference>
<dbReference type="CDD" id="cd14336">
    <property type="entry name" value="UBA_AID_AMPKalpha"/>
    <property type="match status" value="1"/>
</dbReference>
<dbReference type="GO" id="GO:0004679">
    <property type="term" value="F:AMP-activated protein kinase activity"/>
    <property type="evidence" value="ECO:0007669"/>
    <property type="project" value="UniProtKB-ARBA"/>
</dbReference>
<dbReference type="SUPFAM" id="SSF56112">
    <property type="entry name" value="Protein kinase-like (PK-like)"/>
    <property type="match status" value="1"/>
</dbReference>
<dbReference type="Gene3D" id="1.10.510.10">
    <property type="entry name" value="Transferase(Phosphotransferase) domain 1"/>
    <property type="match status" value="1"/>
</dbReference>
<dbReference type="CDD" id="cd14079">
    <property type="entry name" value="STKc_AMPK_alpha"/>
    <property type="match status" value="1"/>
</dbReference>
<dbReference type="PROSITE" id="PS00108">
    <property type="entry name" value="PROTEIN_KINASE_ST"/>
    <property type="match status" value="1"/>
</dbReference>
<comment type="similarity">
    <text evidence="1">Belongs to the protein kinase superfamily. CAMK Ser/Thr protein kinase family. SNF1 subfamily.</text>
</comment>
<dbReference type="CDD" id="cd12122">
    <property type="entry name" value="AMPKA_C"/>
    <property type="match status" value="1"/>
</dbReference>
<protein>
    <recommendedName>
        <fullName evidence="2">non-specific serine/threonine protein kinase</fullName>
        <ecNumber evidence="2">2.7.11.1</ecNumber>
    </recommendedName>
</protein>
<dbReference type="PANTHER" id="PTHR24346:SF110">
    <property type="entry name" value="NON-SPECIFIC SERINE_THREONINE PROTEIN KINASE"/>
    <property type="match status" value="1"/>
</dbReference>
<dbReference type="InterPro" id="IPR008271">
    <property type="entry name" value="Ser/Thr_kinase_AS"/>
</dbReference>
<dbReference type="InterPro" id="IPR028375">
    <property type="entry name" value="KA1/Ssp2_C"/>
</dbReference>
<evidence type="ECO:0000256" key="7">
    <source>
        <dbReference type="ARBA" id="ARBA00022777"/>
    </source>
</evidence>
<dbReference type="PROSITE" id="PS00107">
    <property type="entry name" value="PROTEIN_KINASE_ATP"/>
    <property type="match status" value="1"/>
</dbReference>
<name>A0AAW2HDV2_9NEOP</name>
<evidence type="ECO:0000256" key="6">
    <source>
        <dbReference type="ARBA" id="ARBA00022741"/>
    </source>
</evidence>
<dbReference type="InterPro" id="IPR049020">
    <property type="entry name" value="PRKAA1/2_AID"/>
</dbReference>
<feature type="binding site" evidence="11">
    <location>
        <position position="47"/>
    </location>
    <ligand>
        <name>ATP</name>
        <dbReference type="ChEBI" id="CHEBI:30616"/>
    </ligand>
</feature>
<evidence type="ECO:0000256" key="9">
    <source>
        <dbReference type="ARBA" id="ARBA00047899"/>
    </source>
</evidence>
<evidence type="ECO:0000256" key="10">
    <source>
        <dbReference type="ARBA" id="ARBA00048679"/>
    </source>
</evidence>
<dbReference type="InterPro" id="IPR011009">
    <property type="entry name" value="Kinase-like_dom_sf"/>
</dbReference>
<comment type="caution">
    <text evidence="13">The sequence shown here is derived from an EMBL/GenBank/DDBJ whole genome shotgun (WGS) entry which is preliminary data.</text>
</comment>
<dbReference type="PROSITE" id="PS50011">
    <property type="entry name" value="PROTEIN_KINASE_DOM"/>
    <property type="match status" value="1"/>
</dbReference>
<evidence type="ECO:0000256" key="2">
    <source>
        <dbReference type="ARBA" id="ARBA00012513"/>
    </source>
</evidence>
<evidence type="ECO:0000256" key="1">
    <source>
        <dbReference type="ARBA" id="ARBA00006234"/>
    </source>
</evidence>
<evidence type="ECO:0000313" key="13">
    <source>
        <dbReference type="EMBL" id="KAL0267915.1"/>
    </source>
</evidence>
<comment type="catalytic activity">
    <reaction evidence="10">
        <text>L-seryl-[protein] + ATP = O-phospho-L-seryl-[protein] + ADP + H(+)</text>
        <dbReference type="Rhea" id="RHEA:17989"/>
        <dbReference type="Rhea" id="RHEA-COMP:9863"/>
        <dbReference type="Rhea" id="RHEA-COMP:11604"/>
        <dbReference type="ChEBI" id="CHEBI:15378"/>
        <dbReference type="ChEBI" id="CHEBI:29999"/>
        <dbReference type="ChEBI" id="CHEBI:30616"/>
        <dbReference type="ChEBI" id="CHEBI:83421"/>
        <dbReference type="ChEBI" id="CHEBI:456216"/>
        <dbReference type="EC" id="2.7.11.1"/>
    </reaction>
</comment>
<comment type="catalytic activity">
    <reaction evidence="9">
        <text>L-threonyl-[protein] + ATP = O-phospho-L-threonyl-[protein] + ADP + H(+)</text>
        <dbReference type="Rhea" id="RHEA:46608"/>
        <dbReference type="Rhea" id="RHEA-COMP:11060"/>
        <dbReference type="Rhea" id="RHEA-COMP:11605"/>
        <dbReference type="ChEBI" id="CHEBI:15378"/>
        <dbReference type="ChEBI" id="CHEBI:30013"/>
        <dbReference type="ChEBI" id="CHEBI:30616"/>
        <dbReference type="ChEBI" id="CHEBI:61977"/>
        <dbReference type="ChEBI" id="CHEBI:456216"/>
        <dbReference type="EC" id="2.7.11.1"/>
    </reaction>
</comment>
<dbReference type="GO" id="GO:0005524">
    <property type="term" value="F:ATP binding"/>
    <property type="evidence" value="ECO:0007669"/>
    <property type="project" value="UniProtKB-UniRule"/>
</dbReference>
<gene>
    <name evidence="13" type="ORF">PYX00_010052</name>
</gene>
<accession>A0AAW2HDV2</accession>
<dbReference type="GO" id="GO:0005737">
    <property type="term" value="C:cytoplasm"/>
    <property type="evidence" value="ECO:0007669"/>
    <property type="project" value="TreeGrafter"/>
</dbReference>
<keyword evidence="4" id="KW-0597">Phosphoprotein</keyword>
<evidence type="ECO:0000256" key="11">
    <source>
        <dbReference type="PROSITE-ProRule" id="PRU10141"/>
    </source>
</evidence>
<dbReference type="EC" id="2.7.11.1" evidence="2"/>
<dbReference type="Gene3D" id="3.30.310.80">
    <property type="entry name" value="Kinase associated domain 1, KA1"/>
    <property type="match status" value="1"/>
</dbReference>
<dbReference type="Gene3D" id="1.10.8.10">
    <property type="entry name" value="DNA helicase RuvA subunit, C-terminal domain"/>
    <property type="match status" value="1"/>
</dbReference>
<feature type="domain" description="Protein kinase" evidence="12">
    <location>
        <begin position="18"/>
        <end position="270"/>
    </location>
</feature>
<proteinExistence type="inferred from homology"/>
<dbReference type="GO" id="GO:0035556">
    <property type="term" value="P:intracellular signal transduction"/>
    <property type="evidence" value="ECO:0007669"/>
    <property type="project" value="TreeGrafter"/>
</dbReference>
<keyword evidence="6 11" id="KW-0547">Nucleotide-binding</keyword>
<dbReference type="EMBL" id="JARGDH010000005">
    <property type="protein sequence ID" value="KAL0267915.1"/>
    <property type="molecule type" value="Genomic_DNA"/>
</dbReference>
<dbReference type="Gene3D" id="3.30.200.20">
    <property type="entry name" value="Phosphorylase Kinase, domain 1"/>
    <property type="match status" value="1"/>
</dbReference>
<dbReference type="PANTHER" id="PTHR24346">
    <property type="entry name" value="MAP/MICROTUBULE AFFINITY-REGULATING KINASE"/>
    <property type="match status" value="1"/>
</dbReference>
<evidence type="ECO:0000259" key="12">
    <source>
        <dbReference type="PROSITE" id="PS50011"/>
    </source>
</evidence>
<keyword evidence="3" id="KW-0723">Serine/threonine-protein kinase</keyword>
<dbReference type="SMART" id="SM00220">
    <property type="entry name" value="S_TKc"/>
    <property type="match status" value="1"/>
</dbReference>
<dbReference type="FunFam" id="1.10.510.10:FF:000079">
    <property type="entry name" value="Non-specific serine/threonine protein kinase"/>
    <property type="match status" value="1"/>
</dbReference>
<dbReference type="InterPro" id="IPR000719">
    <property type="entry name" value="Prot_kinase_dom"/>
</dbReference>
<dbReference type="Pfam" id="PF00069">
    <property type="entry name" value="Pkinase"/>
    <property type="match status" value="1"/>
</dbReference>
<keyword evidence="5" id="KW-0808">Transferase</keyword>
<evidence type="ECO:0000256" key="8">
    <source>
        <dbReference type="ARBA" id="ARBA00022840"/>
    </source>
</evidence>
<organism evidence="13">
    <name type="scientific">Menopon gallinae</name>
    <name type="common">poultry shaft louse</name>
    <dbReference type="NCBI Taxonomy" id="328185"/>
    <lineage>
        <taxon>Eukaryota</taxon>
        <taxon>Metazoa</taxon>
        <taxon>Ecdysozoa</taxon>
        <taxon>Arthropoda</taxon>
        <taxon>Hexapoda</taxon>
        <taxon>Insecta</taxon>
        <taxon>Pterygota</taxon>
        <taxon>Neoptera</taxon>
        <taxon>Paraneoptera</taxon>
        <taxon>Psocodea</taxon>
        <taxon>Troctomorpha</taxon>
        <taxon>Phthiraptera</taxon>
        <taxon>Amblycera</taxon>
        <taxon>Menoponidae</taxon>
        <taxon>Menopon</taxon>
    </lineage>
</organism>
<reference evidence="13" key="1">
    <citation type="journal article" date="2024" name="Gigascience">
        <title>Chromosome-level genome of the poultry shaft louse Menopon gallinae provides insight into the host-switching and adaptive evolution of parasitic lice.</title>
        <authorList>
            <person name="Xu Y."/>
            <person name="Ma L."/>
            <person name="Liu S."/>
            <person name="Liang Y."/>
            <person name="Liu Q."/>
            <person name="He Z."/>
            <person name="Tian L."/>
            <person name="Duan Y."/>
            <person name="Cai W."/>
            <person name="Li H."/>
            <person name="Song F."/>
        </authorList>
    </citation>
    <scope>NUCLEOTIDE SEQUENCE</scope>
    <source>
        <strain evidence="13">Cailab_2023a</strain>
    </source>
</reference>
<dbReference type="Pfam" id="PF16579">
    <property type="entry name" value="AdenylateSensor"/>
    <property type="match status" value="1"/>
</dbReference>
<dbReference type="AlphaFoldDB" id="A0AAW2HDV2"/>
<keyword evidence="8 11" id="KW-0067">ATP-binding</keyword>